<reference evidence="1" key="1">
    <citation type="submission" date="2021-08" db="EMBL/GenBank/DDBJ databases">
        <title>WGS assembly of Ceratopteris richardii.</title>
        <authorList>
            <person name="Marchant D.B."/>
            <person name="Chen G."/>
            <person name="Jenkins J."/>
            <person name="Shu S."/>
            <person name="Leebens-Mack J."/>
            <person name="Grimwood J."/>
            <person name="Schmutz J."/>
            <person name="Soltis P."/>
            <person name="Soltis D."/>
            <person name="Chen Z.-H."/>
        </authorList>
    </citation>
    <scope>NUCLEOTIDE SEQUENCE</scope>
    <source>
        <strain evidence="1">Whitten #5841</strain>
        <tissue evidence="1">Leaf</tissue>
    </source>
</reference>
<dbReference type="OrthoDB" id="1904011at2759"/>
<accession>A0A8T2RQS3</accession>
<gene>
    <name evidence="1" type="ORF">KP509_25G013100</name>
</gene>
<comment type="caution">
    <text evidence="1">The sequence shown here is derived from an EMBL/GenBank/DDBJ whole genome shotgun (WGS) entry which is preliminary data.</text>
</comment>
<sequence>MDIHSFLRALDDRPLLGGLNGLKSLNTFCGLNIDPSVPVDVRGKGRVAREEAALQALIVQTINDGDWDSLKPNSGTAVNVGDHYLCVSYNEDHQSGCRVWEWHGHLLIFCEESGFSPEYTYGNYFQHLESKKDDGSSDETDVRRGTKSGEKVARRIGLCGIINENEGQLDLVKHRQQDGFILHRLVKKDRTHLSWTRRHPSHVSPITNL</sequence>
<evidence type="ECO:0000313" key="2">
    <source>
        <dbReference type="Proteomes" id="UP000825935"/>
    </source>
</evidence>
<evidence type="ECO:0000313" key="1">
    <source>
        <dbReference type="EMBL" id="KAH7297793.1"/>
    </source>
</evidence>
<dbReference type="Proteomes" id="UP000825935">
    <property type="component" value="Chromosome 25"/>
</dbReference>
<dbReference type="PANTHER" id="PTHR35286">
    <property type="entry name" value="EXPRESSED PROTEIN"/>
    <property type="match status" value="1"/>
</dbReference>
<keyword evidence="2" id="KW-1185">Reference proteome</keyword>
<dbReference type="AlphaFoldDB" id="A0A8T2RQS3"/>
<protein>
    <submittedName>
        <fullName evidence="1">Uncharacterized protein</fullName>
    </submittedName>
</protein>
<organism evidence="1 2">
    <name type="scientific">Ceratopteris richardii</name>
    <name type="common">Triangle waterfern</name>
    <dbReference type="NCBI Taxonomy" id="49495"/>
    <lineage>
        <taxon>Eukaryota</taxon>
        <taxon>Viridiplantae</taxon>
        <taxon>Streptophyta</taxon>
        <taxon>Embryophyta</taxon>
        <taxon>Tracheophyta</taxon>
        <taxon>Polypodiopsida</taxon>
        <taxon>Polypodiidae</taxon>
        <taxon>Polypodiales</taxon>
        <taxon>Pteridineae</taxon>
        <taxon>Pteridaceae</taxon>
        <taxon>Parkerioideae</taxon>
        <taxon>Ceratopteris</taxon>
    </lineage>
</organism>
<dbReference type="EMBL" id="CM035430">
    <property type="protein sequence ID" value="KAH7297793.1"/>
    <property type="molecule type" value="Genomic_DNA"/>
</dbReference>
<name>A0A8T2RQS3_CERRI</name>
<dbReference type="PANTHER" id="PTHR35286:SF1">
    <property type="entry name" value="EXPRESSED PROTEIN"/>
    <property type="match status" value="1"/>
</dbReference>
<proteinExistence type="predicted"/>